<dbReference type="Proteomes" id="UP000266906">
    <property type="component" value="Unassembled WGS sequence"/>
</dbReference>
<dbReference type="InterPro" id="IPR009241">
    <property type="entry name" value="HigB-like"/>
</dbReference>
<reference evidence="1 2" key="1">
    <citation type="submission" date="2018-11" db="EMBL/GenBank/DDBJ databases">
        <title>Sequencing the genomes of 1000 actinobacteria strains.</title>
        <authorList>
            <person name="Klenk H.-P."/>
        </authorList>
    </citation>
    <scope>NUCLEOTIDE SEQUENCE [LARGE SCALE GENOMIC DNA]</scope>
    <source>
        <strain evidence="1 2">DSM 44781</strain>
    </source>
</reference>
<keyword evidence="2" id="KW-1185">Reference proteome</keyword>
<evidence type="ECO:0000313" key="2">
    <source>
        <dbReference type="Proteomes" id="UP000266906"/>
    </source>
</evidence>
<organism evidence="1 2">
    <name type="scientific">Kitasatospora cineracea</name>
    <dbReference type="NCBI Taxonomy" id="88074"/>
    <lineage>
        <taxon>Bacteria</taxon>
        <taxon>Bacillati</taxon>
        <taxon>Actinomycetota</taxon>
        <taxon>Actinomycetes</taxon>
        <taxon>Kitasatosporales</taxon>
        <taxon>Streptomycetaceae</taxon>
        <taxon>Kitasatospora</taxon>
    </lineage>
</organism>
<evidence type="ECO:0008006" key="3">
    <source>
        <dbReference type="Google" id="ProtNLM"/>
    </source>
</evidence>
<comment type="caution">
    <text evidence="1">The sequence shown here is derived from an EMBL/GenBank/DDBJ whole genome shotgun (WGS) entry which is preliminary data.</text>
</comment>
<dbReference type="RefSeq" id="WP_244259764.1">
    <property type="nucleotide sequence ID" value="NZ_RKQG01000001.1"/>
</dbReference>
<gene>
    <name evidence="1" type="ORF">EDD38_0084</name>
</gene>
<accession>A0A3N4RM61</accession>
<proteinExistence type="predicted"/>
<dbReference type="Pfam" id="PF05973">
    <property type="entry name" value="Gp49"/>
    <property type="match status" value="1"/>
</dbReference>
<evidence type="ECO:0000313" key="1">
    <source>
        <dbReference type="EMBL" id="RPE31845.1"/>
    </source>
</evidence>
<name>A0A3N4RM61_9ACTN</name>
<dbReference type="EMBL" id="RKQG01000001">
    <property type="protein sequence ID" value="RPE31845.1"/>
    <property type="molecule type" value="Genomic_DNA"/>
</dbReference>
<protein>
    <recommendedName>
        <fullName evidence="3">Phage derived Gp49-like protein DUF891</fullName>
    </recommendedName>
</protein>
<sequence>MAWEVSLESEVEEWLLDLAQHHPQTADEVVAAIDKLEQDGPTLGRPLVDRIHSSKHHNMKELRPRTTGPGEIRILFAFDPERQAIVLVAGDKAGAWRQWYEINVPIADERFSRHLKAVKEGKP</sequence>
<dbReference type="AlphaFoldDB" id="A0A3N4RM61"/>